<comment type="caution">
    <text evidence="5">The sequence shown here is derived from an EMBL/GenBank/DDBJ whole genome shotgun (WGS) entry which is preliminary data.</text>
</comment>
<name>A0ABP9SHF3_9ACTN</name>
<dbReference type="InterPro" id="IPR001034">
    <property type="entry name" value="DeoR_HTH"/>
</dbReference>
<accession>A0ABP9SHF3</accession>
<evidence type="ECO:0000256" key="3">
    <source>
        <dbReference type="ARBA" id="ARBA00023163"/>
    </source>
</evidence>
<dbReference type="InterPro" id="IPR050313">
    <property type="entry name" value="Carb_Metab_HTH_regulators"/>
</dbReference>
<dbReference type="InterPro" id="IPR014036">
    <property type="entry name" value="DeoR-like_C"/>
</dbReference>
<dbReference type="SMART" id="SM01134">
    <property type="entry name" value="DeoRC"/>
    <property type="match status" value="1"/>
</dbReference>
<protein>
    <submittedName>
        <fullName evidence="5">DeoR/GlpR family DNA-binding transcription regulator</fullName>
    </submittedName>
</protein>
<dbReference type="Gene3D" id="3.40.50.1360">
    <property type="match status" value="1"/>
</dbReference>
<dbReference type="PROSITE" id="PS51000">
    <property type="entry name" value="HTH_DEOR_2"/>
    <property type="match status" value="1"/>
</dbReference>
<dbReference type="RefSeq" id="WP_345636168.1">
    <property type="nucleotide sequence ID" value="NZ_BAABJQ010000026.1"/>
</dbReference>
<proteinExistence type="predicted"/>
<dbReference type="Proteomes" id="UP001501570">
    <property type="component" value="Unassembled WGS sequence"/>
</dbReference>
<evidence type="ECO:0000313" key="5">
    <source>
        <dbReference type="EMBL" id="GAA5196406.1"/>
    </source>
</evidence>
<evidence type="ECO:0000256" key="2">
    <source>
        <dbReference type="ARBA" id="ARBA00023125"/>
    </source>
</evidence>
<dbReference type="PANTHER" id="PTHR30363:SF44">
    <property type="entry name" value="AGA OPERON TRANSCRIPTIONAL REPRESSOR-RELATED"/>
    <property type="match status" value="1"/>
</dbReference>
<dbReference type="Pfam" id="PF08220">
    <property type="entry name" value="HTH_DeoR"/>
    <property type="match status" value="1"/>
</dbReference>
<evidence type="ECO:0000256" key="1">
    <source>
        <dbReference type="ARBA" id="ARBA00023015"/>
    </source>
</evidence>
<keyword evidence="1" id="KW-0805">Transcription regulation</keyword>
<dbReference type="PROSITE" id="PS00894">
    <property type="entry name" value="HTH_DEOR_1"/>
    <property type="match status" value="1"/>
</dbReference>
<dbReference type="InterPro" id="IPR037171">
    <property type="entry name" value="NagB/RpiA_transferase-like"/>
</dbReference>
<keyword evidence="2 5" id="KW-0238">DNA-binding</keyword>
<evidence type="ECO:0000313" key="6">
    <source>
        <dbReference type="Proteomes" id="UP001501570"/>
    </source>
</evidence>
<evidence type="ECO:0000259" key="4">
    <source>
        <dbReference type="PROSITE" id="PS51000"/>
    </source>
</evidence>
<dbReference type="InterPro" id="IPR036388">
    <property type="entry name" value="WH-like_DNA-bd_sf"/>
</dbReference>
<dbReference type="Pfam" id="PF00455">
    <property type="entry name" value="DeoRC"/>
    <property type="match status" value="1"/>
</dbReference>
<dbReference type="SUPFAM" id="SSF100950">
    <property type="entry name" value="NagB/RpiA/CoA transferase-like"/>
    <property type="match status" value="1"/>
</dbReference>
<dbReference type="SUPFAM" id="SSF46785">
    <property type="entry name" value="Winged helix' DNA-binding domain"/>
    <property type="match status" value="1"/>
</dbReference>
<dbReference type="PANTHER" id="PTHR30363">
    <property type="entry name" value="HTH-TYPE TRANSCRIPTIONAL REGULATOR SRLR-RELATED"/>
    <property type="match status" value="1"/>
</dbReference>
<reference evidence="6" key="1">
    <citation type="journal article" date="2019" name="Int. J. Syst. Evol. Microbiol.">
        <title>The Global Catalogue of Microorganisms (GCM) 10K type strain sequencing project: providing services to taxonomists for standard genome sequencing and annotation.</title>
        <authorList>
            <consortium name="The Broad Institute Genomics Platform"/>
            <consortium name="The Broad Institute Genome Sequencing Center for Infectious Disease"/>
            <person name="Wu L."/>
            <person name="Ma J."/>
        </authorList>
    </citation>
    <scope>NUCLEOTIDE SEQUENCE [LARGE SCALE GENOMIC DNA]</scope>
    <source>
        <strain evidence="6">JCM 18304</strain>
    </source>
</reference>
<keyword evidence="3" id="KW-0804">Transcription</keyword>
<dbReference type="InterPro" id="IPR036390">
    <property type="entry name" value="WH_DNA-bd_sf"/>
</dbReference>
<dbReference type="Gene3D" id="1.10.10.10">
    <property type="entry name" value="Winged helix-like DNA-binding domain superfamily/Winged helix DNA-binding domain"/>
    <property type="match status" value="1"/>
</dbReference>
<dbReference type="EMBL" id="BAABJQ010000026">
    <property type="protein sequence ID" value="GAA5196406.1"/>
    <property type="molecule type" value="Genomic_DNA"/>
</dbReference>
<dbReference type="SMART" id="SM00420">
    <property type="entry name" value="HTH_DEOR"/>
    <property type="match status" value="1"/>
</dbReference>
<dbReference type="InterPro" id="IPR018356">
    <property type="entry name" value="Tscrpt_reg_HTH_DeoR_CS"/>
</dbReference>
<dbReference type="PRINTS" id="PR00037">
    <property type="entry name" value="HTHLACR"/>
</dbReference>
<keyword evidence="6" id="KW-1185">Reference proteome</keyword>
<dbReference type="GO" id="GO:0003677">
    <property type="term" value="F:DNA binding"/>
    <property type="evidence" value="ECO:0007669"/>
    <property type="project" value="UniProtKB-KW"/>
</dbReference>
<feature type="domain" description="HTH deoR-type" evidence="4">
    <location>
        <begin position="3"/>
        <end position="58"/>
    </location>
</feature>
<organism evidence="5 6">
    <name type="scientific">Rugosimonospora acidiphila</name>
    <dbReference type="NCBI Taxonomy" id="556531"/>
    <lineage>
        <taxon>Bacteria</taxon>
        <taxon>Bacillati</taxon>
        <taxon>Actinomycetota</taxon>
        <taxon>Actinomycetes</taxon>
        <taxon>Micromonosporales</taxon>
        <taxon>Micromonosporaceae</taxon>
        <taxon>Rugosimonospora</taxon>
    </lineage>
</organism>
<gene>
    <name evidence="5" type="ORF">GCM10023322_65270</name>
</gene>
<sequence>MLRHERLNALLALIARRGSLTVEDVISSFDVSPATARRDLDDLAAQQLIARTRGGAVAHTVAYDLPLRYKSSRHSDQKRRIARAAAEFVETGYVVGINGGTTNTEVARGLATRADITQEDHRSRLTSIAVVTNALNIANELAVRPQFKIIVVGGVLRPQSFELIGHFANQVLNGVTIDITFLGVDAFSPEHGAATVHEGEAEINQTMVERSTRVVVVADSSKLGRRAFCTICPATDIDALITDDAADPDIVARFRDLGVEVHTV</sequence>